<dbReference type="PANTHER" id="PTHR23232:SF158">
    <property type="entry name" value="KRAB DOMAIN-CONTAINING PROTEIN 5"/>
    <property type="match status" value="1"/>
</dbReference>
<sequence length="75" mass="8725">MAFFQLTFEDLTIEFSQEEWDCLDPAQRALYWDVMLETFRNLLSLGEHHSLEAGVCPWCLSIFPRAPLPSPCFTL</sequence>
<dbReference type="Ensembl" id="ENSCWAT00000006181.1">
    <property type="protein sequence ID" value="ENSCWAP00000005717.1"/>
    <property type="gene ID" value="ENSCWAG00000004418.1"/>
</dbReference>
<keyword evidence="3" id="KW-1185">Reference proteome</keyword>
<dbReference type="InterPro" id="IPR001909">
    <property type="entry name" value="KRAB"/>
</dbReference>
<dbReference type="GO" id="GO:0006355">
    <property type="term" value="P:regulation of DNA-templated transcription"/>
    <property type="evidence" value="ECO:0007669"/>
    <property type="project" value="InterPro"/>
</dbReference>
<dbReference type="InterPro" id="IPR036051">
    <property type="entry name" value="KRAB_dom_sf"/>
</dbReference>
<name>A0A8C3VXR7_9CETA</name>
<accession>A0A8C3VXR7</accession>
<evidence type="ECO:0000313" key="3">
    <source>
        <dbReference type="Proteomes" id="UP000694540"/>
    </source>
</evidence>
<dbReference type="Proteomes" id="UP000694540">
    <property type="component" value="Unplaced"/>
</dbReference>
<dbReference type="CDD" id="cd07765">
    <property type="entry name" value="KRAB_A-box"/>
    <property type="match status" value="1"/>
</dbReference>
<dbReference type="SUPFAM" id="SSF109640">
    <property type="entry name" value="KRAB domain (Kruppel-associated box)"/>
    <property type="match status" value="1"/>
</dbReference>
<evidence type="ECO:0000313" key="2">
    <source>
        <dbReference type="Ensembl" id="ENSCWAP00000005717.1"/>
    </source>
</evidence>
<dbReference type="SMART" id="SM00349">
    <property type="entry name" value="KRAB"/>
    <property type="match status" value="1"/>
</dbReference>
<proteinExistence type="predicted"/>
<dbReference type="GeneTree" id="ENSGT01150000286936"/>
<evidence type="ECO:0000259" key="1">
    <source>
        <dbReference type="PROSITE" id="PS50805"/>
    </source>
</evidence>
<dbReference type="InterPro" id="IPR050169">
    <property type="entry name" value="Krueppel_C2H2_ZnF"/>
</dbReference>
<reference evidence="2" key="1">
    <citation type="submission" date="2025-08" db="UniProtKB">
        <authorList>
            <consortium name="Ensembl"/>
        </authorList>
    </citation>
    <scope>IDENTIFICATION</scope>
</reference>
<feature type="domain" description="KRAB" evidence="1">
    <location>
        <begin position="6"/>
        <end position="75"/>
    </location>
</feature>
<reference evidence="2" key="2">
    <citation type="submission" date="2025-09" db="UniProtKB">
        <authorList>
            <consortium name="Ensembl"/>
        </authorList>
    </citation>
    <scope>IDENTIFICATION</scope>
</reference>
<dbReference type="Gene3D" id="6.10.140.140">
    <property type="match status" value="1"/>
</dbReference>
<dbReference type="Pfam" id="PF01352">
    <property type="entry name" value="KRAB"/>
    <property type="match status" value="1"/>
</dbReference>
<dbReference type="AlphaFoldDB" id="A0A8C3VXR7"/>
<organism evidence="2 3">
    <name type="scientific">Catagonus wagneri</name>
    <name type="common">Chacoan peccary</name>
    <dbReference type="NCBI Taxonomy" id="51154"/>
    <lineage>
        <taxon>Eukaryota</taxon>
        <taxon>Metazoa</taxon>
        <taxon>Chordata</taxon>
        <taxon>Craniata</taxon>
        <taxon>Vertebrata</taxon>
        <taxon>Euteleostomi</taxon>
        <taxon>Mammalia</taxon>
        <taxon>Eutheria</taxon>
        <taxon>Laurasiatheria</taxon>
        <taxon>Artiodactyla</taxon>
        <taxon>Suina</taxon>
        <taxon>Tayassuidae</taxon>
        <taxon>Catagonus</taxon>
    </lineage>
</organism>
<protein>
    <recommendedName>
        <fullName evidence="1">KRAB domain-containing protein</fullName>
    </recommendedName>
</protein>
<dbReference type="PANTHER" id="PTHR23232">
    <property type="entry name" value="KRAB DOMAIN C2H2 ZINC FINGER"/>
    <property type="match status" value="1"/>
</dbReference>
<dbReference type="PROSITE" id="PS50805">
    <property type="entry name" value="KRAB"/>
    <property type="match status" value="1"/>
</dbReference>